<reference evidence="1 2" key="1">
    <citation type="submission" date="2019-06" db="EMBL/GenBank/DDBJ databases">
        <title>Pseudomonas bimorpha sp. nov. isolated from bovine raw milk and skim milk concentrate.</title>
        <authorList>
            <person name="Hofmann K."/>
            <person name="Huptas C."/>
            <person name="Doll E."/>
            <person name="Scherer S."/>
            <person name="Wenning M."/>
        </authorList>
    </citation>
    <scope>NUCLEOTIDE SEQUENCE [LARGE SCALE GENOMIC DNA]</scope>
    <source>
        <strain evidence="1 2">DSM 108989</strain>
    </source>
</reference>
<evidence type="ECO:0000313" key="2">
    <source>
        <dbReference type="Proteomes" id="UP000318428"/>
    </source>
</evidence>
<protein>
    <submittedName>
        <fullName evidence="1">Uncharacterized protein</fullName>
    </submittedName>
</protein>
<gene>
    <name evidence="1" type="ORF">FJD38_16055</name>
</gene>
<keyword evidence="2" id="KW-1185">Reference proteome</keyword>
<sequence>MPTGTVKVIKNGVCFILPDDSDGTLIAGPVADNALSPEQRVSYTVSPNPNKLIDQPTATSIKLVQ</sequence>
<evidence type="ECO:0000313" key="1">
    <source>
        <dbReference type="EMBL" id="TWR88206.1"/>
    </source>
</evidence>
<dbReference type="Proteomes" id="UP000318428">
    <property type="component" value="Unassembled WGS sequence"/>
</dbReference>
<organism evidence="1 2">
    <name type="scientific">Pseudomonas saxonica</name>
    <dbReference type="NCBI Taxonomy" id="2600598"/>
    <lineage>
        <taxon>Bacteria</taxon>
        <taxon>Pseudomonadati</taxon>
        <taxon>Pseudomonadota</taxon>
        <taxon>Gammaproteobacteria</taxon>
        <taxon>Pseudomonadales</taxon>
        <taxon>Pseudomonadaceae</taxon>
        <taxon>Pseudomonas</taxon>
    </lineage>
</organism>
<dbReference type="EMBL" id="VFIO01000006">
    <property type="protein sequence ID" value="TWR88206.1"/>
    <property type="molecule type" value="Genomic_DNA"/>
</dbReference>
<accession>A0ABY3GFY8</accession>
<name>A0ABY3GFY8_9PSED</name>
<comment type="caution">
    <text evidence="1">The sequence shown here is derived from an EMBL/GenBank/DDBJ whole genome shotgun (WGS) entry which is preliminary data.</text>
</comment>
<proteinExistence type="predicted"/>